<evidence type="ECO:0000313" key="8">
    <source>
        <dbReference type="EMBL" id="GGA75320.1"/>
    </source>
</evidence>
<dbReference type="InterPro" id="IPR050738">
    <property type="entry name" value="Sulfatase"/>
</dbReference>
<evidence type="ECO:0000256" key="3">
    <source>
        <dbReference type="ARBA" id="ARBA00022723"/>
    </source>
</evidence>
<dbReference type="GO" id="GO:0046872">
    <property type="term" value="F:metal ion binding"/>
    <property type="evidence" value="ECO:0007669"/>
    <property type="project" value="UniProtKB-KW"/>
</dbReference>
<reference evidence="8" key="2">
    <citation type="submission" date="2020-09" db="EMBL/GenBank/DDBJ databases">
        <authorList>
            <person name="Sun Q."/>
            <person name="Zhou Y."/>
        </authorList>
    </citation>
    <scope>NUCLEOTIDE SEQUENCE</scope>
    <source>
        <strain evidence="8">CGMCC 1.15447</strain>
    </source>
</reference>
<evidence type="ECO:0000256" key="2">
    <source>
        <dbReference type="ARBA" id="ARBA00008779"/>
    </source>
</evidence>
<dbReference type="Proteomes" id="UP000648801">
    <property type="component" value="Unassembled WGS sequence"/>
</dbReference>
<name>A0A916RY99_9BACT</name>
<evidence type="ECO:0000313" key="9">
    <source>
        <dbReference type="Proteomes" id="UP000648801"/>
    </source>
</evidence>
<dbReference type="PROSITE" id="PS51318">
    <property type="entry name" value="TAT"/>
    <property type="match status" value="1"/>
</dbReference>
<dbReference type="RefSeq" id="WP_263365002.1">
    <property type="nucleotide sequence ID" value="NZ_JAGSYK010000003.1"/>
</dbReference>
<dbReference type="CDD" id="cd16155">
    <property type="entry name" value="sulfatase_like"/>
    <property type="match status" value="1"/>
</dbReference>
<gene>
    <name evidence="8" type="ORF">GCM10011507_28360</name>
</gene>
<evidence type="ECO:0000256" key="5">
    <source>
        <dbReference type="ARBA" id="ARBA00022801"/>
    </source>
</evidence>
<dbReference type="PANTHER" id="PTHR42693">
    <property type="entry name" value="ARYLSULFATASE FAMILY MEMBER"/>
    <property type="match status" value="1"/>
</dbReference>
<evidence type="ECO:0000256" key="4">
    <source>
        <dbReference type="ARBA" id="ARBA00022729"/>
    </source>
</evidence>
<dbReference type="PANTHER" id="PTHR42693:SF42">
    <property type="entry name" value="ARYLSULFATASE G"/>
    <property type="match status" value="1"/>
</dbReference>
<accession>A0A916RY99</accession>
<keyword evidence="6" id="KW-0106">Calcium</keyword>
<dbReference type="InterPro" id="IPR006311">
    <property type="entry name" value="TAT_signal"/>
</dbReference>
<dbReference type="SUPFAM" id="SSF53649">
    <property type="entry name" value="Alkaline phosphatase-like"/>
    <property type="match status" value="1"/>
</dbReference>
<keyword evidence="4" id="KW-0732">Signal</keyword>
<sequence length="485" mass="54650">MMNRRNFIELMGTGIVAAGKPLPLEALAPRSSGRPNFIFMICDDLAFRTIGSLNNPEVHTPNIDKLAASGCAFTHCFHQGSWSPAVCTPSRTMLNSGLSAFHAEAGLDEVHLWGQTLGAAGYDTYICGKWHLDPTALQRSFKEMGPIGPGMFESTPMAGAAYNRPSPGNHWEPWDKTQKGHWLHTDLWRNEHPDRIEHADVLYNDYFVDHLLNKAAKRNAPFFMYLGFNSPHDPRQSFKEDLALYPQEDIQVPPNFLPEHLFDQGDSRIRDEVLAPFPRTKEAVQLHRREYYALITLVDQQVGRVMEALAQSGKADNTYIILTADHGLAVGEHGLMGKQNLYDCSIRMPLIISGPGITPGKRVDELVYQHSAYATTCELAGVLVPQTVEFPSLVPLLHGGGKPVHEAVFCYYRDFQRMVRTRKHKLILYPKIKRIQLFDIENDPWEIHDLSADSSHAETRREMTERLVKMQQELGDPLLQADSSS</sequence>
<feature type="domain" description="Sulfatase N-terminal" evidence="7">
    <location>
        <begin position="35"/>
        <end position="382"/>
    </location>
</feature>
<reference evidence="8" key="1">
    <citation type="journal article" date="2014" name="Int. J. Syst. Evol. Microbiol.">
        <title>Complete genome sequence of Corynebacterium casei LMG S-19264T (=DSM 44701T), isolated from a smear-ripened cheese.</title>
        <authorList>
            <consortium name="US DOE Joint Genome Institute (JGI-PGF)"/>
            <person name="Walter F."/>
            <person name="Albersmeier A."/>
            <person name="Kalinowski J."/>
            <person name="Ruckert C."/>
        </authorList>
    </citation>
    <scope>NUCLEOTIDE SEQUENCE</scope>
    <source>
        <strain evidence="8">CGMCC 1.15447</strain>
    </source>
</reference>
<keyword evidence="3" id="KW-0479">Metal-binding</keyword>
<dbReference type="Pfam" id="PF00884">
    <property type="entry name" value="Sulfatase"/>
    <property type="match status" value="1"/>
</dbReference>
<dbReference type="InterPro" id="IPR000917">
    <property type="entry name" value="Sulfatase_N"/>
</dbReference>
<organism evidence="8 9">
    <name type="scientific">Edaphobacter acidisoli</name>
    <dbReference type="NCBI Taxonomy" id="2040573"/>
    <lineage>
        <taxon>Bacteria</taxon>
        <taxon>Pseudomonadati</taxon>
        <taxon>Acidobacteriota</taxon>
        <taxon>Terriglobia</taxon>
        <taxon>Terriglobales</taxon>
        <taxon>Acidobacteriaceae</taxon>
        <taxon>Edaphobacter</taxon>
    </lineage>
</organism>
<keyword evidence="9" id="KW-1185">Reference proteome</keyword>
<dbReference type="EMBL" id="BMJB01000002">
    <property type="protein sequence ID" value="GGA75320.1"/>
    <property type="molecule type" value="Genomic_DNA"/>
</dbReference>
<comment type="cofactor">
    <cofactor evidence="1">
        <name>Ca(2+)</name>
        <dbReference type="ChEBI" id="CHEBI:29108"/>
    </cofactor>
</comment>
<evidence type="ECO:0000259" key="7">
    <source>
        <dbReference type="Pfam" id="PF00884"/>
    </source>
</evidence>
<dbReference type="AlphaFoldDB" id="A0A916RY99"/>
<dbReference type="InterPro" id="IPR017850">
    <property type="entry name" value="Alkaline_phosphatase_core_sf"/>
</dbReference>
<dbReference type="Gene3D" id="3.40.720.10">
    <property type="entry name" value="Alkaline Phosphatase, subunit A"/>
    <property type="match status" value="1"/>
</dbReference>
<proteinExistence type="inferred from homology"/>
<comment type="caution">
    <text evidence="8">The sequence shown here is derived from an EMBL/GenBank/DDBJ whole genome shotgun (WGS) entry which is preliminary data.</text>
</comment>
<evidence type="ECO:0000256" key="1">
    <source>
        <dbReference type="ARBA" id="ARBA00001913"/>
    </source>
</evidence>
<dbReference type="GO" id="GO:0004065">
    <property type="term" value="F:arylsulfatase activity"/>
    <property type="evidence" value="ECO:0007669"/>
    <property type="project" value="TreeGrafter"/>
</dbReference>
<comment type="similarity">
    <text evidence="2">Belongs to the sulfatase family.</text>
</comment>
<evidence type="ECO:0000256" key="6">
    <source>
        <dbReference type="ARBA" id="ARBA00022837"/>
    </source>
</evidence>
<keyword evidence="5" id="KW-0378">Hydrolase</keyword>
<protein>
    <submittedName>
        <fullName evidence="8">Choline-sulfatase</fullName>
    </submittedName>
</protein>